<organism evidence="6 7">
    <name type="scientific">Araneus ventricosus</name>
    <name type="common">Orbweaver spider</name>
    <name type="synonym">Epeira ventricosa</name>
    <dbReference type="NCBI Taxonomy" id="182803"/>
    <lineage>
        <taxon>Eukaryota</taxon>
        <taxon>Metazoa</taxon>
        <taxon>Ecdysozoa</taxon>
        <taxon>Arthropoda</taxon>
        <taxon>Chelicerata</taxon>
        <taxon>Arachnida</taxon>
        <taxon>Araneae</taxon>
        <taxon>Araneomorphae</taxon>
        <taxon>Entelegynae</taxon>
        <taxon>Araneoidea</taxon>
        <taxon>Araneidae</taxon>
        <taxon>Araneus</taxon>
    </lineage>
</organism>
<evidence type="ECO:0000256" key="3">
    <source>
        <dbReference type="ARBA" id="ARBA00022833"/>
    </source>
</evidence>
<evidence type="ECO:0000259" key="5">
    <source>
        <dbReference type="Pfam" id="PF05485"/>
    </source>
</evidence>
<proteinExistence type="predicted"/>
<protein>
    <recommendedName>
        <fullName evidence="5">THAP-type domain-containing protein</fullName>
    </recommendedName>
</protein>
<keyword evidence="7" id="KW-1185">Reference proteome</keyword>
<evidence type="ECO:0000313" key="7">
    <source>
        <dbReference type="Proteomes" id="UP000499080"/>
    </source>
</evidence>
<dbReference type="GO" id="GO:0003677">
    <property type="term" value="F:DNA binding"/>
    <property type="evidence" value="ECO:0007669"/>
    <property type="project" value="UniProtKB-KW"/>
</dbReference>
<evidence type="ECO:0000256" key="2">
    <source>
        <dbReference type="ARBA" id="ARBA00022771"/>
    </source>
</evidence>
<keyword evidence="4" id="KW-0238">DNA-binding</keyword>
<dbReference type="EMBL" id="BGPR01001018">
    <property type="protein sequence ID" value="GBM43133.1"/>
    <property type="molecule type" value="Genomic_DNA"/>
</dbReference>
<evidence type="ECO:0000313" key="6">
    <source>
        <dbReference type="EMBL" id="GBM43133.1"/>
    </source>
</evidence>
<accession>A0A4Y2FPM1</accession>
<dbReference type="AlphaFoldDB" id="A0A4Y2FPM1"/>
<sequence>MRRRRQRHSKGVRTPKTIPVDQDVQQLRVCEKHFNDDDIKRVTTFYKESTGETITAKLKKPRLKEGAIPELFPHCTSYLSSTKSARDGPEVGKMILGKKHLYKAIAESLLTKEQHDNKFSFSNFEEMKNCFFLLMKCLLFGPEFIKINI</sequence>
<dbReference type="Proteomes" id="UP000499080">
    <property type="component" value="Unassembled WGS sequence"/>
</dbReference>
<gene>
    <name evidence="6" type="ORF">AVEN_148700_1</name>
</gene>
<comment type="caution">
    <text evidence="6">The sequence shown here is derived from an EMBL/GenBank/DDBJ whole genome shotgun (WGS) entry which is preliminary data.</text>
</comment>
<keyword evidence="2" id="KW-0863">Zinc-finger</keyword>
<dbReference type="OrthoDB" id="6430453at2759"/>
<feature type="domain" description="THAP-type" evidence="5">
    <location>
        <begin position="18"/>
        <end position="72"/>
    </location>
</feature>
<dbReference type="Pfam" id="PF05485">
    <property type="entry name" value="THAP"/>
    <property type="match status" value="1"/>
</dbReference>
<dbReference type="GO" id="GO:0008270">
    <property type="term" value="F:zinc ion binding"/>
    <property type="evidence" value="ECO:0007669"/>
    <property type="project" value="UniProtKB-KW"/>
</dbReference>
<name>A0A4Y2FPM1_ARAVE</name>
<evidence type="ECO:0000256" key="4">
    <source>
        <dbReference type="ARBA" id="ARBA00023125"/>
    </source>
</evidence>
<evidence type="ECO:0000256" key="1">
    <source>
        <dbReference type="ARBA" id="ARBA00022723"/>
    </source>
</evidence>
<keyword evidence="1" id="KW-0479">Metal-binding</keyword>
<keyword evidence="3" id="KW-0862">Zinc</keyword>
<dbReference type="InterPro" id="IPR006612">
    <property type="entry name" value="THAP_Znf"/>
</dbReference>
<reference evidence="6 7" key="1">
    <citation type="journal article" date="2019" name="Sci. Rep.">
        <title>Orb-weaving spider Araneus ventricosus genome elucidates the spidroin gene catalogue.</title>
        <authorList>
            <person name="Kono N."/>
            <person name="Nakamura H."/>
            <person name="Ohtoshi R."/>
            <person name="Moran D.A.P."/>
            <person name="Shinohara A."/>
            <person name="Yoshida Y."/>
            <person name="Fujiwara M."/>
            <person name="Mori M."/>
            <person name="Tomita M."/>
            <person name="Arakawa K."/>
        </authorList>
    </citation>
    <scope>NUCLEOTIDE SEQUENCE [LARGE SCALE GENOMIC DNA]</scope>
</reference>